<dbReference type="InterPro" id="IPR018060">
    <property type="entry name" value="HTH_AraC"/>
</dbReference>
<dbReference type="AlphaFoldDB" id="L1N087"/>
<name>L1N087_9BACT</name>
<evidence type="ECO:0000313" key="2">
    <source>
        <dbReference type="EMBL" id="EKX96742.1"/>
    </source>
</evidence>
<sequence>MESYQELNLEEKKQIYRKRVKSSNFSPQFTFDDLFIPPFTKMVQYNRNGDQFYVPLSHDKQSTGIRILDDFRSFLMSDTRQLKKFCRSRGITIEELSATLLVLTGMNLRTLTTRWYLQTALQLLRYTELPLVDVAALSKLGTPVNLYYACWKEFGCAPGVLRYQLREEGDEGRFEL</sequence>
<dbReference type="RefSeq" id="WP_009161228.1">
    <property type="nucleotide sequence ID" value="NZ_KB290963.1"/>
</dbReference>
<dbReference type="Gene3D" id="1.10.10.60">
    <property type="entry name" value="Homeodomain-like"/>
    <property type="match status" value="1"/>
</dbReference>
<gene>
    <name evidence="2" type="ORF">HMPREF9151_02368</name>
</gene>
<dbReference type="PATRIC" id="fig|1127699.3.peg.2168"/>
<evidence type="ECO:0000313" key="3">
    <source>
        <dbReference type="Proteomes" id="UP000010433"/>
    </source>
</evidence>
<protein>
    <recommendedName>
        <fullName evidence="1">HTH araC/xylS-type domain-containing protein</fullName>
    </recommendedName>
</protein>
<dbReference type="GO" id="GO:0043565">
    <property type="term" value="F:sequence-specific DNA binding"/>
    <property type="evidence" value="ECO:0007669"/>
    <property type="project" value="InterPro"/>
</dbReference>
<evidence type="ECO:0000259" key="1">
    <source>
        <dbReference type="PROSITE" id="PS01124"/>
    </source>
</evidence>
<proteinExistence type="predicted"/>
<feature type="domain" description="HTH araC/xylS-type" evidence="1">
    <location>
        <begin position="65"/>
        <end position="164"/>
    </location>
</feature>
<dbReference type="EMBL" id="AMEP01000151">
    <property type="protein sequence ID" value="EKX96742.1"/>
    <property type="molecule type" value="Genomic_DNA"/>
</dbReference>
<reference evidence="2 3" key="1">
    <citation type="submission" date="2012-05" db="EMBL/GenBank/DDBJ databases">
        <authorList>
            <person name="Weinstock G."/>
            <person name="Sodergren E."/>
            <person name="Lobos E.A."/>
            <person name="Fulton L."/>
            <person name="Fulton R."/>
            <person name="Courtney L."/>
            <person name="Fronick C."/>
            <person name="O'Laughlin M."/>
            <person name="Godfrey J."/>
            <person name="Wilson R.M."/>
            <person name="Miner T."/>
            <person name="Farmer C."/>
            <person name="Delehaunty K."/>
            <person name="Cordes M."/>
            <person name="Minx P."/>
            <person name="Tomlinson C."/>
            <person name="Chen J."/>
            <person name="Wollam A."/>
            <person name="Pepin K.H."/>
            <person name="Bhonagiri V."/>
            <person name="Zhang X."/>
            <person name="Suruliraj S."/>
            <person name="Warren W."/>
            <person name="Mitreva M."/>
            <person name="Mardis E.R."/>
            <person name="Wilson R.K."/>
        </authorList>
    </citation>
    <scope>NUCLEOTIDE SEQUENCE [LARGE SCALE GENOMIC DNA]</scope>
    <source>
        <strain evidence="2 3">F0055</strain>
    </source>
</reference>
<dbReference type="PROSITE" id="PS01124">
    <property type="entry name" value="HTH_ARAC_FAMILY_2"/>
    <property type="match status" value="1"/>
</dbReference>
<dbReference type="SMART" id="SM00342">
    <property type="entry name" value="HTH_ARAC"/>
    <property type="match status" value="1"/>
</dbReference>
<keyword evidence="3" id="KW-1185">Reference proteome</keyword>
<comment type="caution">
    <text evidence="2">The sequence shown here is derived from an EMBL/GenBank/DDBJ whole genome shotgun (WGS) entry which is preliminary data.</text>
</comment>
<organism evidence="2 3">
    <name type="scientific">Hoylesella saccharolytica F0055</name>
    <dbReference type="NCBI Taxonomy" id="1127699"/>
    <lineage>
        <taxon>Bacteria</taxon>
        <taxon>Pseudomonadati</taxon>
        <taxon>Bacteroidota</taxon>
        <taxon>Bacteroidia</taxon>
        <taxon>Bacteroidales</taxon>
        <taxon>Prevotellaceae</taxon>
        <taxon>Hoylesella</taxon>
    </lineage>
</organism>
<dbReference type="GO" id="GO:0003700">
    <property type="term" value="F:DNA-binding transcription factor activity"/>
    <property type="evidence" value="ECO:0007669"/>
    <property type="project" value="InterPro"/>
</dbReference>
<dbReference type="HOGENOM" id="CLU_099019_0_0_10"/>
<accession>L1N087</accession>
<dbReference type="Proteomes" id="UP000010433">
    <property type="component" value="Unassembled WGS sequence"/>
</dbReference>